<sequence length="167" mass="17660">MKIQKLTITLVTALAFVLSGCSSSPATISTPDEKRTSWVEGACSQEIPGVTLSVDFKGEVSTHCAVSYSGNGWDLFGAAGFEVQGTNKYPTAFACKINGEPADAACDDSGASGAYWGYYVSDAGVWGYATTGASDHESKCGSWEGWVYMESEDTVSQLPDPEEFSCN</sequence>
<dbReference type="AlphaFoldDB" id="A0A6J6B2P2"/>
<gene>
    <name evidence="1" type="ORF">UFOPK1433_00006</name>
    <name evidence="2" type="ORF">UFOPK1843_00887</name>
</gene>
<name>A0A6J6B2P2_9ZZZZ</name>
<dbReference type="PROSITE" id="PS51257">
    <property type="entry name" value="PROKAR_LIPOPROTEIN"/>
    <property type="match status" value="1"/>
</dbReference>
<dbReference type="EMBL" id="CAEZSN010000001">
    <property type="protein sequence ID" value="CAB4532934.1"/>
    <property type="molecule type" value="Genomic_DNA"/>
</dbReference>
<accession>A0A6J6B2P2</accession>
<reference evidence="1" key="1">
    <citation type="submission" date="2020-05" db="EMBL/GenBank/DDBJ databases">
        <authorList>
            <person name="Chiriac C."/>
            <person name="Salcher M."/>
            <person name="Ghai R."/>
            <person name="Kavagutti S V."/>
        </authorList>
    </citation>
    <scope>NUCLEOTIDE SEQUENCE</scope>
</reference>
<proteinExistence type="predicted"/>
<evidence type="ECO:0000313" key="1">
    <source>
        <dbReference type="EMBL" id="CAB4532934.1"/>
    </source>
</evidence>
<protein>
    <submittedName>
        <fullName evidence="1">Unannotated protein</fullName>
    </submittedName>
</protein>
<organism evidence="1">
    <name type="scientific">freshwater metagenome</name>
    <dbReference type="NCBI Taxonomy" id="449393"/>
    <lineage>
        <taxon>unclassified sequences</taxon>
        <taxon>metagenomes</taxon>
        <taxon>ecological metagenomes</taxon>
    </lineage>
</organism>
<evidence type="ECO:0000313" key="2">
    <source>
        <dbReference type="EMBL" id="CAB4611897.1"/>
    </source>
</evidence>
<dbReference type="EMBL" id="CAEZUR010000070">
    <property type="protein sequence ID" value="CAB4611897.1"/>
    <property type="molecule type" value="Genomic_DNA"/>
</dbReference>